<dbReference type="Proteomes" id="UP000546031">
    <property type="component" value="Unassembled WGS sequence"/>
</dbReference>
<dbReference type="RefSeq" id="WP_176271675.1">
    <property type="nucleotide sequence ID" value="NZ_JABWTA010000001.1"/>
</dbReference>
<protein>
    <submittedName>
        <fullName evidence="2">Flagella basal body P-ring formation protein FlgA</fullName>
    </submittedName>
</protein>
<reference evidence="2 3" key="1">
    <citation type="submission" date="2020-06" db="EMBL/GenBank/DDBJ databases">
        <title>Altererythrobacter lutimaris sp. nov., a marine bacterium isolated from a tidal flat.</title>
        <authorList>
            <person name="Kim D."/>
            <person name="Yoo Y."/>
            <person name="Kim J.-J."/>
        </authorList>
    </citation>
    <scope>NUCLEOTIDE SEQUENCE [LARGE SCALE GENOMIC DNA]</scope>
    <source>
        <strain evidence="2 3">JGD-16</strain>
    </source>
</reference>
<dbReference type="Gene3D" id="2.30.30.760">
    <property type="match status" value="1"/>
</dbReference>
<sequence length="141" mass="14725">MPAEIDKAVAAFTGVPAGMPGGARQKADNRLKLNACGSELLTSWHGTPGRTVRVACEGAGGWQIFVALTPASQAASAQAQPIVRRGDRITVQVDGRGFSVQRPGEARENGAVGDWIPVRFDRGGELVSAKIVRPGLAVIPQ</sequence>
<dbReference type="AlphaFoldDB" id="A0A850H8R6"/>
<evidence type="ECO:0000313" key="2">
    <source>
        <dbReference type="EMBL" id="NVE93296.1"/>
    </source>
</evidence>
<dbReference type="InterPro" id="IPR039246">
    <property type="entry name" value="Flagellar_FlgA"/>
</dbReference>
<dbReference type="PANTHER" id="PTHR36307:SF1">
    <property type="entry name" value="FLAGELLA BASAL BODY P-RING FORMATION PROTEIN FLGA"/>
    <property type="match status" value="1"/>
</dbReference>
<comment type="caution">
    <text evidence="2">The sequence shown here is derived from an EMBL/GenBank/DDBJ whole genome shotgun (WGS) entry which is preliminary data.</text>
</comment>
<accession>A0A850H8R6</accession>
<dbReference type="InterPro" id="IPR017585">
    <property type="entry name" value="SAF_FlgA"/>
</dbReference>
<keyword evidence="2" id="KW-0966">Cell projection</keyword>
<feature type="domain" description="Flagella basal body P-ring formation protein FlgA SAF" evidence="1">
    <location>
        <begin position="78"/>
        <end position="135"/>
    </location>
</feature>
<keyword evidence="3" id="KW-1185">Reference proteome</keyword>
<evidence type="ECO:0000259" key="1">
    <source>
        <dbReference type="Pfam" id="PF13144"/>
    </source>
</evidence>
<gene>
    <name evidence="2" type="ORF">HUO12_00125</name>
</gene>
<keyword evidence="2" id="KW-0282">Flagellum</keyword>
<dbReference type="EMBL" id="JABWTA010000001">
    <property type="protein sequence ID" value="NVE93296.1"/>
    <property type="molecule type" value="Genomic_DNA"/>
</dbReference>
<dbReference type="GO" id="GO:0044780">
    <property type="term" value="P:bacterial-type flagellum assembly"/>
    <property type="evidence" value="ECO:0007669"/>
    <property type="project" value="InterPro"/>
</dbReference>
<dbReference type="Pfam" id="PF13144">
    <property type="entry name" value="ChapFlgA"/>
    <property type="match status" value="1"/>
</dbReference>
<proteinExistence type="predicted"/>
<organism evidence="2 3">
    <name type="scientific">Altererythrobacter lutimaris</name>
    <dbReference type="NCBI Taxonomy" id="2743979"/>
    <lineage>
        <taxon>Bacteria</taxon>
        <taxon>Pseudomonadati</taxon>
        <taxon>Pseudomonadota</taxon>
        <taxon>Alphaproteobacteria</taxon>
        <taxon>Sphingomonadales</taxon>
        <taxon>Erythrobacteraceae</taxon>
        <taxon>Altererythrobacter</taxon>
    </lineage>
</organism>
<keyword evidence="2" id="KW-0969">Cilium</keyword>
<evidence type="ECO:0000313" key="3">
    <source>
        <dbReference type="Proteomes" id="UP000546031"/>
    </source>
</evidence>
<name>A0A850H8R6_9SPHN</name>
<dbReference type="PANTHER" id="PTHR36307">
    <property type="entry name" value="FLAGELLA BASAL BODY P-RING FORMATION PROTEIN FLGA"/>
    <property type="match status" value="1"/>
</dbReference>